<evidence type="ECO:0000313" key="2">
    <source>
        <dbReference type="EMBL" id="CAL8095583.1"/>
    </source>
</evidence>
<dbReference type="Proteomes" id="UP001642540">
    <property type="component" value="Unassembled WGS sequence"/>
</dbReference>
<organism evidence="2 3">
    <name type="scientific">Orchesella dallaii</name>
    <dbReference type="NCBI Taxonomy" id="48710"/>
    <lineage>
        <taxon>Eukaryota</taxon>
        <taxon>Metazoa</taxon>
        <taxon>Ecdysozoa</taxon>
        <taxon>Arthropoda</taxon>
        <taxon>Hexapoda</taxon>
        <taxon>Collembola</taxon>
        <taxon>Entomobryomorpha</taxon>
        <taxon>Entomobryoidea</taxon>
        <taxon>Orchesellidae</taxon>
        <taxon>Orchesellinae</taxon>
        <taxon>Orchesella</taxon>
    </lineage>
</organism>
<keyword evidence="3" id="KW-1185">Reference proteome</keyword>
<evidence type="ECO:0000256" key="1">
    <source>
        <dbReference type="SAM" id="Phobius"/>
    </source>
</evidence>
<protein>
    <recommendedName>
        <fullName evidence="4">Mitochondrial import inner membrane translocase subunit TIM22</fullName>
    </recommendedName>
</protein>
<gene>
    <name evidence="2" type="ORF">ODALV1_LOCUS9128</name>
</gene>
<comment type="caution">
    <text evidence="2">The sequence shown here is derived from an EMBL/GenBank/DDBJ whole genome shotgun (WGS) entry which is preliminary data.</text>
</comment>
<reference evidence="2 3" key="1">
    <citation type="submission" date="2024-08" db="EMBL/GenBank/DDBJ databases">
        <authorList>
            <person name="Cucini C."/>
            <person name="Frati F."/>
        </authorList>
    </citation>
    <scope>NUCLEOTIDE SEQUENCE [LARGE SCALE GENOMIC DNA]</scope>
</reference>
<proteinExistence type="predicted"/>
<evidence type="ECO:0008006" key="4">
    <source>
        <dbReference type="Google" id="ProtNLM"/>
    </source>
</evidence>
<sequence>MSRRSFDKDVEEVKSNLKDAQKGIYDYFGLETKSRRSRLSERQEIMIDPASLIIGAFGAAAVGLLADEVRERAAENGTNESGLNGTIARIIAYPIKSVVRMATGGCVYVAVDNITLQAFDRRWPCVSGAVTAACFANGGNLGVFVGSVLGLAVFAHVSDVLFDAVYNR</sequence>
<dbReference type="EMBL" id="CAXLJM020000027">
    <property type="protein sequence ID" value="CAL8095583.1"/>
    <property type="molecule type" value="Genomic_DNA"/>
</dbReference>
<feature type="transmembrane region" description="Helical" evidence="1">
    <location>
        <begin position="141"/>
        <end position="162"/>
    </location>
</feature>
<evidence type="ECO:0000313" key="3">
    <source>
        <dbReference type="Proteomes" id="UP001642540"/>
    </source>
</evidence>
<keyword evidence="1" id="KW-1133">Transmembrane helix</keyword>
<keyword evidence="1" id="KW-0812">Transmembrane</keyword>
<name>A0ABP1QA82_9HEXA</name>
<accession>A0ABP1QA82</accession>
<keyword evidence="1" id="KW-0472">Membrane</keyword>